<reference evidence="1" key="1">
    <citation type="journal article" date="2021" name="Proc. Natl. Acad. Sci. U.S.A.">
        <title>A Catalog of Tens of Thousands of Viruses from Human Metagenomes Reveals Hidden Associations with Chronic Diseases.</title>
        <authorList>
            <person name="Tisza M.J."/>
            <person name="Buck C.B."/>
        </authorList>
    </citation>
    <scope>NUCLEOTIDE SEQUENCE</scope>
    <source>
        <strain evidence="1">CtYBm1</strain>
    </source>
</reference>
<protein>
    <submittedName>
        <fullName evidence="1">Uncharacterized protein</fullName>
    </submittedName>
</protein>
<proteinExistence type="predicted"/>
<evidence type="ECO:0000313" key="1">
    <source>
        <dbReference type="EMBL" id="DAD72784.1"/>
    </source>
</evidence>
<name>A0A8S5LSE7_9CAUD</name>
<dbReference type="EMBL" id="BK014726">
    <property type="protein sequence ID" value="DAD72784.1"/>
    <property type="molecule type" value="Genomic_DNA"/>
</dbReference>
<organism evidence="1">
    <name type="scientific">Siphoviridae sp. ctYBm1</name>
    <dbReference type="NCBI Taxonomy" id="2826374"/>
    <lineage>
        <taxon>Viruses</taxon>
        <taxon>Duplodnaviria</taxon>
        <taxon>Heunggongvirae</taxon>
        <taxon>Uroviricota</taxon>
        <taxon>Caudoviricetes</taxon>
    </lineage>
</organism>
<accession>A0A8S5LSE7</accession>
<sequence>MMVFCYNIVGNWVDFRVEMTRNLLNIARIF</sequence>